<name>A0A6J6SJ98_9ZZZZ</name>
<dbReference type="AlphaFoldDB" id="A0A6J6SJ98"/>
<reference evidence="2" key="1">
    <citation type="submission" date="2020-05" db="EMBL/GenBank/DDBJ databases">
        <authorList>
            <person name="Chiriac C."/>
            <person name="Salcher M."/>
            <person name="Ghai R."/>
            <person name="Kavagutti S V."/>
        </authorList>
    </citation>
    <scope>NUCLEOTIDE SEQUENCE</scope>
</reference>
<organism evidence="2">
    <name type="scientific">freshwater metagenome</name>
    <dbReference type="NCBI Taxonomy" id="449393"/>
    <lineage>
        <taxon>unclassified sequences</taxon>
        <taxon>metagenomes</taxon>
        <taxon>ecological metagenomes</taxon>
    </lineage>
</organism>
<proteinExistence type="predicted"/>
<protein>
    <submittedName>
        <fullName evidence="2">Unannotated protein</fullName>
    </submittedName>
</protein>
<feature type="transmembrane region" description="Helical" evidence="1">
    <location>
        <begin position="202"/>
        <end position="220"/>
    </location>
</feature>
<evidence type="ECO:0000313" key="2">
    <source>
        <dbReference type="EMBL" id="CAB4734725.1"/>
    </source>
</evidence>
<keyword evidence="1" id="KW-1133">Transmembrane helix</keyword>
<accession>A0A6J6SJ98</accession>
<sequence length="230" mass="24400">MKLNSLVMTTIASIFGLLTVAQIGAEQPVLAEPQPCVTYQIEGTIDAPETLSLDQKREAKVYVHFGDKPLVRHQVFASFTGALGEILGEPVLLVTDELGRATVEVLQGATSVAFMTESPGPENCATNAEVAPEPVIVAATILVQPAVDGPVGQDLSLTYDDIYETTTEPNQGVNLDPLNSVPTPQPDPTVTELARTGPISRWVLILSIVLFGAGIGLGMGRGRQAAWVER</sequence>
<dbReference type="EMBL" id="CAFBLJ010000031">
    <property type="protein sequence ID" value="CAB4866769.1"/>
    <property type="molecule type" value="Genomic_DNA"/>
</dbReference>
<keyword evidence="1" id="KW-0472">Membrane</keyword>
<gene>
    <name evidence="2" type="ORF">UFOPK2658_01914</name>
    <name evidence="3" type="ORF">UFOPK3304_00776</name>
</gene>
<keyword evidence="1" id="KW-0812">Transmembrane</keyword>
<evidence type="ECO:0000313" key="3">
    <source>
        <dbReference type="EMBL" id="CAB4866769.1"/>
    </source>
</evidence>
<dbReference type="EMBL" id="CAEZYH010000147">
    <property type="protein sequence ID" value="CAB4734725.1"/>
    <property type="molecule type" value="Genomic_DNA"/>
</dbReference>
<evidence type="ECO:0000256" key="1">
    <source>
        <dbReference type="SAM" id="Phobius"/>
    </source>
</evidence>